<dbReference type="OrthoDB" id="1001345at2759"/>
<dbReference type="Proteomes" id="UP000593576">
    <property type="component" value="Unassembled WGS sequence"/>
</dbReference>
<accession>A0A7J9MDP9</accession>
<proteinExistence type="predicted"/>
<comment type="caution">
    <text evidence="1">The sequence shown here is derived from an EMBL/GenBank/DDBJ whole genome shotgun (WGS) entry which is preliminary data.</text>
</comment>
<dbReference type="AlphaFoldDB" id="A0A7J9MDP9"/>
<gene>
    <name evidence="1" type="ORF">Goshw_023036</name>
</gene>
<evidence type="ECO:0000313" key="1">
    <source>
        <dbReference type="EMBL" id="MBA0869088.1"/>
    </source>
</evidence>
<sequence length="237" mass="26360">MFETLYLVEFAVGVNSTALNGGIGRATKKVSYKAKLLGDVTGSSRNVSMKEDFELKDENVVTEMVVWIVDFLMTNSEVDTQVVWIRLPGLLEGIYSKSLLRAIGSMIGPVFCIDTRTDTTVRGRFARLVFRATWKEVVEDQSNVDIIIRRKLPDNNMGDVEQPILELSSAMEGIVRNLHRDREWFNVESSSLNEGKSLEVGFNRIVGISGSRANEVRSKLGYPNSCQIEANGFSGGI</sequence>
<reference evidence="1 2" key="1">
    <citation type="journal article" date="2019" name="Genome Biol. Evol.">
        <title>Insights into the evolution of the New World diploid cottons (Gossypium, subgenus Houzingenia) based on genome sequencing.</title>
        <authorList>
            <person name="Grover C.E."/>
            <person name="Arick M.A. 2nd"/>
            <person name="Thrash A."/>
            <person name="Conover J.L."/>
            <person name="Sanders W.S."/>
            <person name="Peterson D.G."/>
            <person name="Frelichowski J.E."/>
            <person name="Scheffler J.A."/>
            <person name="Scheffler B.E."/>
            <person name="Wendel J.F."/>
        </authorList>
    </citation>
    <scope>NUCLEOTIDE SEQUENCE [LARGE SCALE GENOMIC DNA]</scope>
    <source>
        <strain evidence="1">1</strain>
        <tissue evidence="1">Leaf</tissue>
    </source>
</reference>
<dbReference type="EMBL" id="JABFAF010000010">
    <property type="protein sequence ID" value="MBA0869088.1"/>
    <property type="molecule type" value="Genomic_DNA"/>
</dbReference>
<protein>
    <recommendedName>
        <fullName evidence="3">DUF4283 domain-containing protein</fullName>
    </recommendedName>
</protein>
<name>A0A7J9MDP9_GOSSC</name>
<keyword evidence="2" id="KW-1185">Reference proteome</keyword>
<evidence type="ECO:0008006" key="3">
    <source>
        <dbReference type="Google" id="ProtNLM"/>
    </source>
</evidence>
<evidence type="ECO:0000313" key="2">
    <source>
        <dbReference type="Proteomes" id="UP000593576"/>
    </source>
</evidence>
<organism evidence="1 2">
    <name type="scientific">Gossypium schwendimanii</name>
    <name type="common">Cotton</name>
    <dbReference type="NCBI Taxonomy" id="34291"/>
    <lineage>
        <taxon>Eukaryota</taxon>
        <taxon>Viridiplantae</taxon>
        <taxon>Streptophyta</taxon>
        <taxon>Embryophyta</taxon>
        <taxon>Tracheophyta</taxon>
        <taxon>Spermatophyta</taxon>
        <taxon>Magnoliopsida</taxon>
        <taxon>eudicotyledons</taxon>
        <taxon>Gunneridae</taxon>
        <taxon>Pentapetalae</taxon>
        <taxon>rosids</taxon>
        <taxon>malvids</taxon>
        <taxon>Malvales</taxon>
        <taxon>Malvaceae</taxon>
        <taxon>Malvoideae</taxon>
        <taxon>Gossypium</taxon>
    </lineage>
</organism>